<proteinExistence type="predicted"/>
<dbReference type="PANTHER" id="PTHR43591">
    <property type="entry name" value="METHYLTRANSFERASE"/>
    <property type="match status" value="1"/>
</dbReference>
<dbReference type="InterPro" id="IPR041698">
    <property type="entry name" value="Methyltransf_25"/>
</dbReference>
<feature type="domain" description="Methyltransferase" evidence="1">
    <location>
        <begin position="40"/>
        <end position="135"/>
    </location>
</feature>
<evidence type="ECO:0000313" key="3">
    <source>
        <dbReference type="Proteomes" id="UP000239434"/>
    </source>
</evidence>
<dbReference type="Proteomes" id="UP000239434">
    <property type="component" value="Unassembled WGS sequence"/>
</dbReference>
<reference evidence="2 3" key="1">
    <citation type="submission" date="2018-02" db="EMBL/GenBank/DDBJ databases">
        <title>The draft genome of Phyllobacterium sp. 1N-3.</title>
        <authorList>
            <person name="Liu L."/>
            <person name="Li L."/>
            <person name="Zhang X."/>
            <person name="Wang T."/>
            <person name="Liang L."/>
        </authorList>
    </citation>
    <scope>NUCLEOTIDE SEQUENCE [LARGE SCALE GENOMIC DNA]</scope>
    <source>
        <strain evidence="2 3">1N-3</strain>
    </source>
</reference>
<dbReference type="EMBL" id="PVBR01000034">
    <property type="protein sequence ID" value="PRD40694.1"/>
    <property type="molecule type" value="Genomic_DNA"/>
</dbReference>
<accession>A0A2S9IJI6</accession>
<dbReference type="AlphaFoldDB" id="A0A2S9IJI6"/>
<organism evidence="2 3">
    <name type="scientific">Phyllobacterium phragmitis</name>
    <dbReference type="NCBI Taxonomy" id="2670329"/>
    <lineage>
        <taxon>Bacteria</taxon>
        <taxon>Pseudomonadati</taxon>
        <taxon>Pseudomonadota</taxon>
        <taxon>Alphaproteobacteria</taxon>
        <taxon>Hyphomicrobiales</taxon>
        <taxon>Phyllobacteriaceae</taxon>
        <taxon>Phyllobacterium</taxon>
    </lineage>
</organism>
<dbReference type="CDD" id="cd02440">
    <property type="entry name" value="AdoMet_MTases"/>
    <property type="match status" value="1"/>
</dbReference>
<protein>
    <recommendedName>
        <fullName evidence="1">Methyltransferase domain-containing protein</fullName>
    </recommendedName>
</protein>
<evidence type="ECO:0000259" key="1">
    <source>
        <dbReference type="Pfam" id="PF13649"/>
    </source>
</evidence>
<sequence>MSYVLEHPGEFERLERQSALPAYDYQRELEGIEVKDGACILDAGCGSGIVSRYLAGRFPRSRIIACDYSAPILREARERAKDVHNLSFEEKNLFELDFEDSQFDLIVSRFVLHHQSCERQERIISELVRVLKPAGKLIIIDVDGIILNLYPQTFSVKQGLKKLAATDEVDLFVGRKLPHLFSNAGLASISWAIETTEFRGAEKKSEIGQMRERFANASAFFERVIGSAQEWERFREDYLECLADPHSVSFFNKFIVSAIKR</sequence>
<dbReference type="Pfam" id="PF13649">
    <property type="entry name" value="Methyltransf_25"/>
    <property type="match status" value="1"/>
</dbReference>
<name>A0A2S9IJI6_9HYPH</name>
<dbReference type="InterPro" id="IPR029063">
    <property type="entry name" value="SAM-dependent_MTases_sf"/>
</dbReference>
<dbReference type="SUPFAM" id="SSF53335">
    <property type="entry name" value="S-adenosyl-L-methionine-dependent methyltransferases"/>
    <property type="match status" value="1"/>
</dbReference>
<comment type="caution">
    <text evidence="2">The sequence shown here is derived from an EMBL/GenBank/DDBJ whole genome shotgun (WGS) entry which is preliminary data.</text>
</comment>
<gene>
    <name evidence="2" type="ORF">C5748_25570</name>
</gene>
<evidence type="ECO:0000313" key="2">
    <source>
        <dbReference type="EMBL" id="PRD40694.1"/>
    </source>
</evidence>
<dbReference type="Gene3D" id="3.40.50.150">
    <property type="entry name" value="Vaccinia Virus protein VP39"/>
    <property type="match status" value="1"/>
</dbReference>
<keyword evidence="3" id="KW-1185">Reference proteome</keyword>
<dbReference type="PANTHER" id="PTHR43591:SF109">
    <property type="entry name" value="METHYLTRANSFERASE TYPE 11 DOMAIN-CONTAINING PROTEIN"/>
    <property type="match status" value="1"/>
</dbReference>
<dbReference type="RefSeq" id="WP_105745628.1">
    <property type="nucleotide sequence ID" value="NZ_PVBR01000034.1"/>
</dbReference>